<accession>A0AAD7H8P0</accession>
<organism evidence="1 2">
    <name type="scientific">Mycena maculata</name>
    <dbReference type="NCBI Taxonomy" id="230809"/>
    <lineage>
        <taxon>Eukaryota</taxon>
        <taxon>Fungi</taxon>
        <taxon>Dikarya</taxon>
        <taxon>Basidiomycota</taxon>
        <taxon>Agaricomycotina</taxon>
        <taxon>Agaricomycetes</taxon>
        <taxon>Agaricomycetidae</taxon>
        <taxon>Agaricales</taxon>
        <taxon>Marasmiineae</taxon>
        <taxon>Mycenaceae</taxon>
        <taxon>Mycena</taxon>
    </lineage>
</organism>
<dbReference type="Proteomes" id="UP001215280">
    <property type="component" value="Unassembled WGS sequence"/>
</dbReference>
<evidence type="ECO:0000313" key="1">
    <source>
        <dbReference type="EMBL" id="KAJ7714521.1"/>
    </source>
</evidence>
<feature type="non-terminal residue" evidence="1">
    <location>
        <position position="1"/>
    </location>
</feature>
<protein>
    <submittedName>
        <fullName evidence="1">Uncharacterized protein</fullName>
    </submittedName>
</protein>
<sequence>MDADFNATRLEMVVYELRLLVVNWLDRLLMGHLLYGAESALPQGFPFGGFVMEETFEWTARGANRPYAFRVTFEHGGRSHTSSVFWRIKSGNVTLGVFEIPPQICDAGPLPFDVSGSLVLEAMLRSVEEHKTVGLVARIGHHP</sequence>
<evidence type="ECO:0000313" key="2">
    <source>
        <dbReference type="Proteomes" id="UP001215280"/>
    </source>
</evidence>
<dbReference type="AlphaFoldDB" id="A0AAD7H8P0"/>
<proteinExistence type="predicted"/>
<keyword evidence="2" id="KW-1185">Reference proteome</keyword>
<comment type="caution">
    <text evidence="1">The sequence shown here is derived from an EMBL/GenBank/DDBJ whole genome shotgun (WGS) entry which is preliminary data.</text>
</comment>
<name>A0AAD7H8P0_9AGAR</name>
<gene>
    <name evidence="1" type="ORF">DFH07DRAFT_1068579</name>
</gene>
<dbReference type="EMBL" id="JARJLG010000368">
    <property type="protein sequence ID" value="KAJ7714521.1"/>
    <property type="molecule type" value="Genomic_DNA"/>
</dbReference>
<reference evidence="1" key="1">
    <citation type="submission" date="2023-03" db="EMBL/GenBank/DDBJ databases">
        <title>Massive genome expansion in bonnet fungi (Mycena s.s.) driven by repeated elements and novel gene families across ecological guilds.</title>
        <authorList>
            <consortium name="Lawrence Berkeley National Laboratory"/>
            <person name="Harder C.B."/>
            <person name="Miyauchi S."/>
            <person name="Viragh M."/>
            <person name="Kuo A."/>
            <person name="Thoen E."/>
            <person name="Andreopoulos B."/>
            <person name="Lu D."/>
            <person name="Skrede I."/>
            <person name="Drula E."/>
            <person name="Henrissat B."/>
            <person name="Morin E."/>
            <person name="Kohler A."/>
            <person name="Barry K."/>
            <person name="LaButti K."/>
            <person name="Morin E."/>
            <person name="Salamov A."/>
            <person name="Lipzen A."/>
            <person name="Mereny Z."/>
            <person name="Hegedus B."/>
            <person name="Baldrian P."/>
            <person name="Stursova M."/>
            <person name="Weitz H."/>
            <person name="Taylor A."/>
            <person name="Grigoriev I.V."/>
            <person name="Nagy L.G."/>
            <person name="Martin F."/>
            <person name="Kauserud H."/>
        </authorList>
    </citation>
    <scope>NUCLEOTIDE SEQUENCE</scope>
    <source>
        <strain evidence="1">CBHHK188m</strain>
    </source>
</reference>